<name>A0AAE0GA91_9CHLO</name>
<evidence type="ECO:0000259" key="2">
    <source>
        <dbReference type="PROSITE" id="PS50042"/>
    </source>
</evidence>
<evidence type="ECO:0000313" key="4">
    <source>
        <dbReference type="Proteomes" id="UP001190700"/>
    </source>
</evidence>
<dbReference type="InterPro" id="IPR000595">
    <property type="entry name" value="cNMP-bd_dom"/>
</dbReference>
<evidence type="ECO:0000256" key="1">
    <source>
        <dbReference type="SAM" id="MobiDB-lite"/>
    </source>
</evidence>
<dbReference type="SUPFAM" id="SSF51206">
    <property type="entry name" value="cAMP-binding domain-like"/>
    <property type="match status" value="1"/>
</dbReference>
<comment type="caution">
    <text evidence="3">The sequence shown here is derived from an EMBL/GenBank/DDBJ whole genome shotgun (WGS) entry which is preliminary data.</text>
</comment>
<feature type="compositionally biased region" description="Polar residues" evidence="1">
    <location>
        <begin position="198"/>
        <end position="210"/>
    </location>
</feature>
<proteinExistence type="predicted"/>
<gene>
    <name evidence="3" type="ORF">CYMTET_17348</name>
</gene>
<feature type="compositionally biased region" description="Basic and acidic residues" evidence="1">
    <location>
        <begin position="149"/>
        <end position="160"/>
    </location>
</feature>
<feature type="domain" description="Cyclic nucleotide-binding" evidence="2">
    <location>
        <begin position="16"/>
        <end position="52"/>
    </location>
</feature>
<feature type="region of interest" description="Disordered" evidence="1">
    <location>
        <begin position="173"/>
        <end position="253"/>
    </location>
</feature>
<keyword evidence="4" id="KW-1185">Reference proteome</keyword>
<dbReference type="Gene3D" id="2.60.120.10">
    <property type="entry name" value="Jelly Rolls"/>
    <property type="match status" value="1"/>
</dbReference>
<dbReference type="InterPro" id="IPR014710">
    <property type="entry name" value="RmlC-like_jellyroll"/>
</dbReference>
<feature type="region of interest" description="Disordered" evidence="1">
    <location>
        <begin position="149"/>
        <end position="168"/>
    </location>
</feature>
<dbReference type="Proteomes" id="UP001190700">
    <property type="component" value="Unassembled WGS sequence"/>
</dbReference>
<dbReference type="InterPro" id="IPR018490">
    <property type="entry name" value="cNMP-bd_dom_sf"/>
</dbReference>
<sequence>MKPQSANRKLSQYKAVCMLGRGTFLGEMDALEGNRCASATVMACTPAELYTIKLRDLMALSKELLSELRKVAQMKHEFRRQRTSKLELCEELMPTRRPSLMQRSLSQASVRSHLLPEDDTWAETKDLDEMEDYVEAELELAMHHDIHPGNDLSRPLHDTRATGALRRNITVYPTKSRIMSNQDPASSPSRVPEKPKQTKQLANQRESFATQKAKRASAFAQRPQHVRFLLPRGTPQSSTPSHPRPSHLRATAL</sequence>
<evidence type="ECO:0000313" key="3">
    <source>
        <dbReference type="EMBL" id="KAK3274469.1"/>
    </source>
</evidence>
<protein>
    <recommendedName>
        <fullName evidence="2">Cyclic nucleotide-binding domain-containing protein</fullName>
    </recommendedName>
</protein>
<reference evidence="3 4" key="1">
    <citation type="journal article" date="2015" name="Genome Biol. Evol.">
        <title>Comparative Genomics of a Bacterivorous Green Alga Reveals Evolutionary Causalities and Consequences of Phago-Mixotrophic Mode of Nutrition.</title>
        <authorList>
            <person name="Burns J.A."/>
            <person name="Paasch A."/>
            <person name="Narechania A."/>
            <person name="Kim E."/>
        </authorList>
    </citation>
    <scope>NUCLEOTIDE SEQUENCE [LARGE SCALE GENOMIC DNA]</scope>
    <source>
        <strain evidence="3 4">PLY_AMNH</strain>
    </source>
</reference>
<dbReference type="AlphaFoldDB" id="A0AAE0GA91"/>
<feature type="compositionally biased region" description="Polar residues" evidence="1">
    <location>
        <begin position="173"/>
        <end position="189"/>
    </location>
</feature>
<organism evidence="3 4">
    <name type="scientific">Cymbomonas tetramitiformis</name>
    <dbReference type="NCBI Taxonomy" id="36881"/>
    <lineage>
        <taxon>Eukaryota</taxon>
        <taxon>Viridiplantae</taxon>
        <taxon>Chlorophyta</taxon>
        <taxon>Pyramimonadophyceae</taxon>
        <taxon>Pyramimonadales</taxon>
        <taxon>Pyramimonadaceae</taxon>
        <taxon>Cymbomonas</taxon>
    </lineage>
</organism>
<dbReference type="PROSITE" id="PS50042">
    <property type="entry name" value="CNMP_BINDING_3"/>
    <property type="match status" value="1"/>
</dbReference>
<accession>A0AAE0GA91</accession>
<dbReference type="EMBL" id="LGRX02007708">
    <property type="protein sequence ID" value="KAK3274469.1"/>
    <property type="molecule type" value="Genomic_DNA"/>
</dbReference>